<protein>
    <submittedName>
        <fullName evidence="2">Uncharacterized protein</fullName>
    </submittedName>
</protein>
<evidence type="ECO:0000313" key="2">
    <source>
        <dbReference type="EMBL" id="QCE04640.1"/>
    </source>
</evidence>
<reference evidence="2 3" key="1">
    <citation type="submission" date="2019-04" db="EMBL/GenBank/DDBJ databases">
        <title>An improved genome assembly and genetic linkage map for asparagus bean, Vigna unguiculata ssp. sesquipedialis.</title>
        <authorList>
            <person name="Xia Q."/>
            <person name="Zhang R."/>
            <person name="Dong Y."/>
        </authorList>
    </citation>
    <scope>NUCLEOTIDE SEQUENCE [LARGE SCALE GENOMIC DNA]</scope>
    <source>
        <tissue evidence="2">Leaf</tissue>
    </source>
</reference>
<dbReference type="AlphaFoldDB" id="A0A4D6MSY8"/>
<organism evidence="2 3">
    <name type="scientific">Vigna unguiculata</name>
    <name type="common">Cowpea</name>
    <dbReference type="NCBI Taxonomy" id="3917"/>
    <lineage>
        <taxon>Eukaryota</taxon>
        <taxon>Viridiplantae</taxon>
        <taxon>Streptophyta</taxon>
        <taxon>Embryophyta</taxon>
        <taxon>Tracheophyta</taxon>
        <taxon>Spermatophyta</taxon>
        <taxon>Magnoliopsida</taxon>
        <taxon>eudicotyledons</taxon>
        <taxon>Gunneridae</taxon>
        <taxon>Pentapetalae</taxon>
        <taxon>rosids</taxon>
        <taxon>fabids</taxon>
        <taxon>Fabales</taxon>
        <taxon>Fabaceae</taxon>
        <taxon>Papilionoideae</taxon>
        <taxon>50 kb inversion clade</taxon>
        <taxon>NPAAA clade</taxon>
        <taxon>indigoferoid/millettioid clade</taxon>
        <taxon>Phaseoleae</taxon>
        <taxon>Vigna</taxon>
    </lineage>
</organism>
<sequence>MSDRQATRVNVSDFGYILGSGLDESEGNRGRKRLRAIYTAAALSFVYEFVIYAHPICVCGDDRVRGTREQILLMQVAQTLCDGLIKFLNFPAFWESCCAKRSSFNVLVGMVPTVRTSWLGRDDTGQSHLLGPGWYRPTPTPRRKLIIEGGSSQLSEFDDEEAHDEDDYYFSMVKTLTKNDINSSKLYLETSFAVGGLDCSTKSIYLKSYRSMVSSSPRYFKDGSRPLLECLVLMM</sequence>
<proteinExistence type="predicted"/>
<keyword evidence="1" id="KW-0812">Transmembrane</keyword>
<evidence type="ECO:0000256" key="1">
    <source>
        <dbReference type="SAM" id="Phobius"/>
    </source>
</evidence>
<accession>A0A4D6MSY8</accession>
<gene>
    <name evidence="2" type="ORF">DEO72_LG8g2677</name>
</gene>
<name>A0A4D6MSY8_VIGUN</name>
<evidence type="ECO:0000313" key="3">
    <source>
        <dbReference type="Proteomes" id="UP000501690"/>
    </source>
</evidence>
<dbReference type="Proteomes" id="UP000501690">
    <property type="component" value="Linkage Group LG8"/>
</dbReference>
<keyword evidence="3" id="KW-1185">Reference proteome</keyword>
<keyword evidence="1" id="KW-1133">Transmembrane helix</keyword>
<keyword evidence="1" id="KW-0472">Membrane</keyword>
<dbReference type="EMBL" id="CP039352">
    <property type="protein sequence ID" value="QCE04640.1"/>
    <property type="molecule type" value="Genomic_DNA"/>
</dbReference>
<feature type="transmembrane region" description="Helical" evidence="1">
    <location>
        <begin position="36"/>
        <end position="54"/>
    </location>
</feature>